<dbReference type="InterPro" id="IPR036890">
    <property type="entry name" value="HATPase_C_sf"/>
</dbReference>
<name>F0S758_PSESL</name>
<dbReference type="FunFam" id="1.10.10.60:FF:000284">
    <property type="entry name" value="Two-component system sensor histidine kinase/response regulator"/>
    <property type="match status" value="1"/>
</dbReference>
<dbReference type="CDD" id="cd00082">
    <property type="entry name" value="HisKA"/>
    <property type="match status" value="1"/>
</dbReference>
<gene>
    <name evidence="17" type="ordered locus">Pedsa_3802</name>
</gene>
<dbReference type="PROSITE" id="PS00041">
    <property type="entry name" value="HTH_ARAC_FAMILY_1"/>
    <property type="match status" value="2"/>
</dbReference>
<reference evidence="18" key="2">
    <citation type="submission" date="2011-02" db="EMBL/GenBank/DDBJ databases">
        <title>The complete genome of Pedobacter saltans DSM 12145.</title>
        <authorList>
            <consortium name="US DOE Joint Genome Institute (JGI-PGF)"/>
            <person name="Lucas S."/>
            <person name="Copeland A."/>
            <person name="Lapidus A."/>
            <person name="Bruce D."/>
            <person name="Goodwin L."/>
            <person name="Pitluck S."/>
            <person name="Kyrpides N."/>
            <person name="Mavromatis K."/>
            <person name="Pagani I."/>
            <person name="Ivanova N."/>
            <person name="Ovchinnikova G."/>
            <person name="Lu M."/>
            <person name="Detter J.C."/>
            <person name="Han C."/>
            <person name="Land M."/>
            <person name="Hauser L."/>
            <person name="Markowitz V."/>
            <person name="Cheng J.-F."/>
            <person name="Hugenholtz P."/>
            <person name="Woyke T."/>
            <person name="Wu D."/>
            <person name="Tindall B."/>
            <person name="Pomrenke H.G."/>
            <person name="Brambilla E."/>
            <person name="Klenk H.-P."/>
            <person name="Eisen J.A."/>
        </authorList>
    </citation>
    <scope>NUCLEOTIDE SEQUENCE [LARGE SCALE GENOMIC DNA]</scope>
    <source>
        <strain evidence="18">ATCC 51119 / DSM 12145 / JCM 21818 / LMG 10337 / NBRC 100064 / NCIMB 13643</strain>
    </source>
</reference>
<dbReference type="GO" id="GO:0005524">
    <property type="term" value="F:ATP binding"/>
    <property type="evidence" value="ECO:0007669"/>
    <property type="project" value="UniProtKB-KW"/>
</dbReference>
<dbReference type="Pfam" id="PF02518">
    <property type="entry name" value="HATPase_c"/>
    <property type="match status" value="1"/>
</dbReference>
<dbReference type="FunFam" id="1.10.287.130:FF:000045">
    <property type="entry name" value="Two-component system sensor histidine kinase/response regulator"/>
    <property type="match status" value="1"/>
</dbReference>
<organism evidence="17 18">
    <name type="scientific">Pseudopedobacter saltans (strain ATCC 51119 / DSM 12145 / JCM 21818 / CCUG 39354 / LMG 10337 / NBRC 100064 / NCIMB 13643)</name>
    <name type="common">Pedobacter saltans</name>
    <dbReference type="NCBI Taxonomy" id="762903"/>
    <lineage>
        <taxon>Bacteria</taxon>
        <taxon>Pseudomonadati</taxon>
        <taxon>Bacteroidota</taxon>
        <taxon>Sphingobacteriia</taxon>
        <taxon>Sphingobacteriales</taxon>
        <taxon>Sphingobacteriaceae</taxon>
        <taxon>Pseudopedobacter</taxon>
    </lineage>
</organism>
<accession>F0S758</accession>
<dbReference type="InterPro" id="IPR018060">
    <property type="entry name" value="HTH_AraC"/>
</dbReference>
<evidence type="ECO:0000256" key="7">
    <source>
        <dbReference type="ARBA" id="ARBA00022840"/>
    </source>
</evidence>
<dbReference type="InterPro" id="IPR018062">
    <property type="entry name" value="HTH_AraC-typ_CS"/>
</dbReference>
<keyword evidence="8" id="KW-0902">Two-component regulatory system</keyword>
<dbReference type="InterPro" id="IPR011110">
    <property type="entry name" value="Reg_prop"/>
</dbReference>
<dbReference type="InterPro" id="IPR004358">
    <property type="entry name" value="Sig_transdc_His_kin-like_C"/>
</dbReference>
<dbReference type="Pfam" id="PF00072">
    <property type="entry name" value="Response_reg"/>
    <property type="match status" value="1"/>
</dbReference>
<dbReference type="FunFam" id="3.30.565.10:FF:000037">
    <property type="entry name" value="Hybrid sensor histidine kinase/response regulator"/>
    <property type="match status" value="1"/>
</dbReference>
<evidence type="ECO:0000259" key="15">
    <source>
        <dbReference type="PROSITE" id="PS50109"/>
    </source>
</evidence>
<dbReference type="InterPro" id="IPR013783">
    <property type="entry name" value="Ig-like_fold"/>
</dbReference>
<dbReference type="Gene3D" id="2.60.40.10">
    <property type="entry name" value="Immunoglobulins"/>
    <property type="match status" value="1"/>
</dbReference>
<dbReference type="EMBL" id="CP002545">
    <property type="protein sequence ID" value="ADY54331.1"/>
    <property type="molecule type" value="Genomic_DNA"/>
</dbReference>
<dbReference type="PANTHER" id="PTHR43547">
    <property type="entry name" value="TWO-COMPONENT HISTIDINE KINASE"/>
    <property type="match status" value="1"/>
</dbReference>
<dbReference type="eggNOG" id="COG2205">
    <property type="taxonomic scope" value="Bacteria"/>
</dbReference>
<sequence>MKKIVLFFLAWICTLNVFAKLSFDHISVIDGLSQSTVLSICKDSRGFLWLGTRDGLNRYDGKTIKQYKNDPLNPNSLISDDYIYAIAEDQNQKLWVGTQKGISYYSPETDSFEQIDYKKAGKNDPQSFAILQILPAKDGKVWFGTNDGLLYIENTTSRKFKAYNKTNGLAGNEVYAVFADDIGNIWVGTVTGLSKLSPTANKKSYTIKNYFNDKTESNSIGANFVRTIAQDNKGQIWFGTEKGGISLYQSNTDDFKTYTTKNSRLNNDIVRKIYVANDGTMLIGTMNGLCVYNPFSKDFQVYHHNPDNDKSINDNSIKDIYEDNNGSIWIGTNFGGVNVAHRNTLTFDIYNFNTFNTNSISGNLISVLARDKDGNLWIGTEGRGLNFYNTKTRRFTRYGNQESNTGSIGSNTIKSIHVDRKNNVWIGLFEGGLELFNRNTGGFVHYRPNSNNPQALNHGYISAIDEDVDGNIWIGTSTKGLNILDPKTNVFSHINSNTKGRNLNSDYIKDILVDSKGNIWIGTVSGINLLRKGSSAFVQILKGESGLVTNYINCIQEDDKGNIWVGTHKGGLSLYDPQKKKFRNYNKADGLISDNVVGINFDLEGNVWISTDNGLSVLNIQKQTFKNFDMNDGLPSSEFSVKSTLRDAEGNLYFGTYNGLISFKPEDIAFNSNPPKIVFTSLKLFNQTVKVNGEDGILDKDISFQDKLVFKASQNIFSIDFIAFNYINSSRNKYAYKLEGFEKEWNYVDNPSATYTNLPAGTYKLLVKAANNDGIWTDQPKELTIKVLPPIWKTWWAYLIYAILFVVIWYQINKFLRKQQKLETDLYYEQLNHEKQEELYQSKLEFFTKISHEIRTPLTLIFAPLERLIASTKQDPALNKQLYSIKNNTERLLHLISELLDFRKIDTGNLKLKLVIVSLENYCRQIFDSFKSQAQTKHIDFSFEANSELFVRVDIHQMEKVFFNLLSNAFKYTQEGGSVKLRLRSNQDFVFVDVQDNGTGIPKEDQEKIFDNFYQSKNETVKSAGWGIGLALAKNIVDLHGGDIFLDSRVKTQEETGFTCFTVKLNRVYATEGQLLEVDQELPLLSAISLEEDRLIKEEQIDKTNDKDRMHTVLVVEDNDELRTFLAQSLSGEYLVLEARDGVEGLDLALKEVPDIIVSDVTMPNMDGMEFCSLVKKNEVSSHIPVIMLTAMASHLHQVEGLESGANIYLTKPFSVQLLELHIRNLINSANALKEKFSKQVMLMPKNVEIEDPEEKFLNKLVQIVEDHMEDSDFNVSTLVDKIGMSQTVLYKKIKALTGMTITDFIKSLRLKRAAQLLEQRKLNISEVAYSVGFNDRKYFSKEFKKQFGKSPSEYIGEKSEGKDDE</sequence>
<dbReference type="STRING" id="762903.Pedsa_3802"/>
<evidence type="ECO:0000256" key="3">
    <source>
        <dbReference type="ARBA" id="ARBA00022553"/>
    </source>
</evidence>
<dbReference type="Pfam" id="PF07495">
    <property type="entry name" value="Y_Y_Y"/>
    <property type="match status" value="1"/>
</dbReference>
<dbReference type="Proteomes" id="UP000000310">
    <property type="component" value="Chromosome"/>
</dbReference>
<keyword evidence="9" id="KW-0805">Transcription regulation</keyword>
<reference evidence="17 18" key="1">
    <citation type="journal article" date="2011" name="Stand. Genomic Sci.">
        <title>Complete genome sequence of the gliding, heparinolytic Pedobacter saltans type strain (113).</title>
        <authorList>
            <person name="Liolios K."/>
            <person name="Sikorski J."/>
            <person name="Lu M."/>
            <person name="Nolan M."/>
            <person name="Lapidus A."/>
            <person name="Lucas S."/>
            <person name="Hammon N."/>
            <person name="Deshpande S."/>
            <person name="Cheng J.F."/>
            <person name="Tapia R."/>
            <person name="Han C."/>
            <person name="Goodwin L."/>
            <person name="Pitluck S."/>
            <person name="Huntemann M."/>
            <person name="Ivanova N."/>
            <person name="Pagani I."/>
            <person name="Mavromatis K."/>
            <person name="Ovchinikova G."/>
            <person name="Pati A."/>
            <person name="Chen A."/>
            <person name="Palaniappan K."/>
            <person name="Land M."/>
            <person name="Hauser L."/>
            <person name="Brambilla E.M."/>
            <person name="Kotsyurbenko O."/>
            <person name="Rohde M."/>
            <person name="Tindall B.J."/>
            <person name="Abt B."/>
            <person name="Goker M."/>
            <person name="Detter J.C."/>
            <person name="Woyke T."/>
            <person name="Bristow J."/>
            <person name="Eisen J.A."/>
            <person name="Markowitz V."/>
            <person name="Hugenholtz P."/>
            <person name="Klenk H.P."/>
            <person name="Kyrpides N.C."/>
        </authorList>
    </citation>
    <scope>NUCLEOTIDE SEQUENCE [LARGE SCALE GENOMIC DNA]</scope>
    <source>
        <strain evidence="18">ATCC 51119 / DSM 12145 / JCM 21818 / LMG 10337 / NBRC 100064 / NCIMB 13643</strain>
    </source>
</reference>
<feature type="chain" id="PRO_5005675295" description="histidine kinase" evidence="13">
    <location>
        <begin position="20"/>
        <end position="1366"/>
    </location>
</feature>
<evidence type="ECO:0000256" key="12">
    <source>
        <dbReference type="PROSITE-ProRule" id="PRU00169"/>
    </source>
</evidence>
<keyword evidence="3 12" id="KW-0597">Phosphoprotein</keyword>
<dbReference type="InterPro" id="IPR003661">
    <property type="entry name" value="HisK_dim/P_dom"/>
</dbReference>
<dbReference type="SUPFAM" id="SSF52172">
    <property type="entry name" value="CheY-like"/>
    <property type="match status" value="1"/>
</dbReference>
<keyword evidence="18" id="KW-1185">Reference proteome</keyword>
<dbReference type="Gene3D" id="1.10.10.60">
    <property type="entry name" value="Homeodomain-like"/>
    <property type="match status" value="2"/>
</dbReference>
<proteinExistence type="predicted"/>
<evidence type="ECO:0000259" key="14">
    <source>
        <dbReference type="PROSITE" id="PS01124"/>
    </source>
</evidence>
<dbReference type="InterPro" id="IPR003594">
    <property type="entry name" value="HATPase_dom"/>
</dbReference>
<keyword evidence="5" id="KW-0547">Nucleotide-binding</keyword>
<dbReference type="SMART" id="SM00388">
    <property type="entry name" value="HisKA"/>
    <property type="match status" value="1"/>
</dbReference>
<dbReference type="InterPro" id="IPR011123">
    <property type="entry name" value="Y_Y_Y"/>
</dbReference>
<evidence type="ECO:0000256" key="1">
    <source>
        <dbReference type="ARBA" id="ARBA00000085"/>
    </source>
</evidence>
<dbReference type="SMART" id="SM00448">
    <property type="entry name" value="REC"/>
    <property type="match status" value="1"/>
</dbReference>
<dbReference type="PRINTS" id="PR00344">
    <property type="entry name" value="BCTRLSENSOR"/>
</dbReference>
<dbReference type="GO" id="GO:0003700">
    <property type="term" value="F:DNA-binding transcription factor activity"/>
    <property type="evidence" value="ECO:0007669"/>
    <property type="project" value="InterPro"/>
</dbReference>
<dbReference type="SUPFAM" id="SSF101898">
    <property type="entry name" value="NHL repeat"/>
    <property type="match status" value="1"/>
</dbReference>
<protein>
    <recommendedName>
        <fullName evidence="2">histidine kinase</fullName>
        <ecNumber evidence="2">2.7.13.3</ecNumber>
    </recommendedName>
</protein>
<evidence type="ECO:0000256" key="5">
    <source>
        <dbReference type="ARBA" id="ARBA00022741"/>
    </source>
</evidence>
<dbReference type="SMART" id="SM00387">
    <property type="entry name" value="HATPase_c"/>
    <property type="match status" value="1"/>
</dbReference>
<dbReference type="HOGENOM" id="CLU_000445_28_1_10"/>
<dbReference type="PROSITE" id="PS50109">
    <property type="entry name" value="HIS_KIN"/>
    <property type="match status" value="1"/>
</dbReference>
<keyword evidence="6 17" id="KW-0418">Kinase</keyword>
<dbReference type="InterPro" id="IPR015943">
    <property type="entry name" value="WD40/YVTN_repeat-like_dom_sf"/>
</dbReference>
<keyword evidence="4" id="KW-0808">Transferase</keyword>
<dbReference type="CDD" id="cd00075">
    <property type="entry name" value="HATPase"/>
    <property type="match status" value="1"/>
</dbReference>
<keyword evidence="7" id="KW-0067">ATP-binding</keyword>
<dbReference type="SUPFAM" id="SSF46689">
    <property type="entry name" value="Homeodomain-like"/>
    <property type="match status" value="1"/>
</dbReference>
<dbReference type="PANTHER" id="PTHR43547:SF2">
    <property type="entry name" value="HYBRID SIGNAL TRANSDUCTION HISTIDINE KINASE C"/>
    <property type="match status" value="1"/>
</dbReference>
<feature type="domain" description="Response regulatory" evidence="16">
    <location>
        <begin position="1112"/>
        <end position="1227"/>
    </location>
</feature>
<dbReference type="Gene3D" id="3.30.565.10">
    <property type="entry name" value="Histidine kinase-like ATPase, C-terminal domain"/>
    <property type="match status" value="1"/>
</dbReference>
<dbReference type="PROSITE" id="PS50110">
    <property type="entry name" value="RESPONSE_REGULATORY"/>
    <property type="match status" value="1"/>
</dbReference>
<keyword evidence="10" id="KW-0238">DNA-binding</keyword>
<evidence type="ECO:0000256" key="13">
    <source>
        <dbReference type="SAM" id="SignalP"/>
    </source>
</evidence>
<evidence type="ECO:0000256" key="9">
    <source>
        <dbReference type="ARBA" id="ARBA00023015"/>
    </source>
</evidence>
<evidence type="ECO:0000256" key="6">
    <source>
        <dbReference type="ARBA" id="ARBA00022777"/>
    </source>
</evidence>
<evidence type="ECO:0000256" key="4">
    <source>
        <dbReference type="ARBA" id="ARBA00022679"/>
    </source>
</evidence>
<dbReference type="eggNOG" id="COG0745">
    <property type="taxonomic scope" value="Bacteria"/>
</dbReference>
<dbReference type="Gene3D" id="2.130.10.10">
    <property type="entry name" value="YVTN repeat-like/Quinoprotein amine dehydrogenase"/>
    <property type="match status" value="2"/>
</dbReference>
<dbReference type="GO" id="GO:0043565">
    <property type="term" value="F:sequence-specific DNA binding"/>
    <property type="evidence" value="ECO:0007669"/>
    <property type="project" value="InterPro"/>
</dbReference>
<dbReference type="InterPro" id="IPR036097">
    <property type="entry name" value="HisK_dim/P_sf"/>
</dbReference>
<dbReference type="PROSITE" id="PS01124">
    <property type="entry name" value="HTH_ARAC_FAMILY_2"/>
    <property type="match status" value="1"/>
</dbReference>
<dbReference type="FunFam" id="2.60.40.10:FF:000791">
    <property type="entry name" value="Two-component system sensor histidine kinase/response regulator"/>
    <property type="match status" value="1"/>
</dbReference>
<dbReference type="Gene3D" id="3.40.50.2300">
    <property type="match status" value="1"/>
</dbReference>
<dbReference type="InterPro" id="IPR011006">
    <property type="entry name" value="CheY-like_superfamily"/>
</dbReference>
<dbReference type="Gene3D" id="1.10.287.130">
    <property type="match status" value="1"/>
</dbReference>
<dbReference type="Pfam" id="PF00512">
    <property type="entry name" value="HisKA"/>
    <property type="match status" value="1"/>
</dbReference>
<feature type="domain" description="Histidine kinase" evidence="15">
    <location>
        <begin position="849"/>
        <end position="1069"/>
    </location>
</feature>
<feature type="signal peptide" evidence="13">
    <location>
        <begin position="1"/>
        <end position="19"/>
    </location>
</feature>
<dbReference type="GO" id="GO:0000155">
    <property type="term" value="F:phosphorelay sensor kinase activity"/>
    <property type="evidence" value="ECO:0007669"/>
    <property type="project" value="InterPro"/>
</dbReference>
<dbReference type="InterPro" id="IPR005467">
    <property type="entry name" value="His_kinase_dom"/>
</dbReference>
<evidence type="ECO:0000259" key="16">
    <source>
        <dbReference type="PROSITE" id="PS50110"/>
    </source>
</evidence>
<evidence type="ECO:0000256" key="10">
    <source>
        <dbReference type="ARBA" id="ARBA00023125"/>
    </source>
</evidence>
<keyword evidence="11" id="KW-0804">Transcription</keyword>
<comment type="catalytic activity">
    <reaction evidence="1">
        <text>ATP + protein L-histidine = ADP + protein N-phospho-L-histidine.</text>
        <dbReference type="EC" id="2.7.13.3"/>
    </reaction>
</comment>
<feature type="modified residue" description="4-aspartylphosphate" evidence="12">
    <location>
        <position position="1160"/>
    </location>
</feature>
<dbReference type="InterPro" id="IPR009057">
    <property type="entry name" value="Homeodomain-like_sf"/>
</dbReference>
<evidence type="ECO:0000256" key="11">
    <source>
        <dbReference type="ARBA" id="ARBA00023163"/>
    </source>
</evidence>
<feature type="domain" description="HTH araC/xylS-type" evidence="14">
    <location>
        <begin position="1259"/>
        <end position="1358"/>
    </location>
</feature>
<dbReference type="Pfam" id="PF12833">
    <property type="entry name" value="HTH_18"/>
    <property type="match status" value="1"/>
</dbReference>
<evidence type="ECO:0000313" key="17">
    <source>
        <dbReference type="EMBL" id="ADY54331.1"/>
    </source>
</evidence>
<evidence type="ECO:0000256" key="8">
    <source>
        <dbReference type="ARBA" id="ARBA00023012"/>
    </source>
</evidence>
<evidence type="ECO:0000313" key="18">
    <source>
        <dbReference type="Proteomes" id="UP000000310"/>
    </source>
</evidence>
<dbReference type="SUPFAM" id="SSF47384">
    <property type="entry name" value="Homodimeric domain of signal transducing histidine kinase"/>
    <property type="match status" value="1"/>
</dbReference>
<dbReference type="Pfam" id="PF07494">
    <property type="entry name" value="Reg_prop"/>
    <property type="match status" value="9"/>
</dbReference>
<evidence type="ECO:0000256" key="2">
    <source>
        <dbReference type="ARBA" id="ARBA00012438"/>
    </source>
</evidence>
<dbReference type="SUPFAM" id="SSF63829">
    <property type="entry name" value="Calcium-dependent phosphotriesterase"/>
    <property type="match status" value="2"/>
</dbReference>
<dbReference type="SMART" id="SM00342">
    <property type="entry name" value="HTH_ARAC"/>
    <property type="match status" value="1"/>
</dbReference>
<keyword evidence="13" id="KW-0732">Signal</keyword>
<dbReference type="InterPro" id="IPR001789">
    <property type="entry name" value="Sig_transdc_resp-reg_receiver"/>
</dbReference>
<dbReference type="SUPFAM" id="SSF55874">
    <property type="entry name" value="ATPase domain of HSP90 chaperone/DNA topoisomerase II/histidine kinase"/>
    <property type="match status" value="1"/>
</dbReference>
<dbReference type="eggNOG" id="COG3292">
    <property type="taxonomic scope" value="Bacteria"/>
</dbReference>
<dbReference type="KEGG" id="psn:Pedsa_3802"/>
<dbReference type="EC" id="2.7.13.3" evidence="2"/>
<dbReference type="RefSeq" id="WP_013634811.1">
    <property type="nucleotide sequence ID" value="NC_015177.1"/>
</dbReference>